<dbReference type="Proteomes" id="UP001055108">
    <property type="component" value="Unassembled WGS sequence"/>
</dbReference>
<dbReference type="GO" id="GO:0016747">
    <property type="term" value="F:acyltransferase activity, transferring groups other than amino-acyl groups"/>
    <property type="evidence" value="ECO:0007669"/>
    <property type="project" value="InterPro"/>
</dbReference>
<dbReference type="CDD" id="cd04301">
    <property type="entry name" value="NAT_SF"/>
    <property type="match status" value="1"/>
</dbReference>
<dbReference type="PROSITE" id="PS51186">
    <property type="entry name" value="GNAT"/>
    <property type="match status" value="1"/>
</dbReference>
<feature type="domain" description="N-acetyltransferase" evidence="1">
    <location>
        <begin position="1"/>
        <end position="163"/>
    </location>
</feature>
<dbReference type="EMBL" id="BPQM01000067">
    <property type="protein sequence ID" value="GJD79639.1"/>
    <property type="molecule type" value="Genomic_DNA"/>
</dbReference>
<dbReference type="SUPFAM" id="SSF55729">
    <property type="entry name" value="Acyl-CoA N-acyltransferases (Nat)"/>
    <property type="match status" value="1"/>
</dbReference>
<evidence type="ECO:0000313" key="2">
    <source>
        <dbReference type="EMBL" id="GJD79639.1"/>
    </source>
</evidence>
<reference evidence="2" key="2">
    <citation type="submission" date="2021-08" db="EMBL/GenBank/DDBJ databases">
        <authorList>
            <person name="Tani A."/>
            <person name="Ola A."/>
            <person name="Ogura Y."/>
            <person name="Katsura K."/>
            <person name="Hayashi T."/>
        </authorList>
    </citation>
    <scope>NUCLEOTIDE SEQUENCE</scope>
    <source>
        <strain evidence="2">NBRC 103626</strain>
    </source>
</reference>
<sequence length="173" mass="18031">MLRAAGAEDIPAIARIYTEAVLNGTATFETEPPSEAEMARRWSDLVAAGLPWLVAEGGNGVVGYAYAGLYRTRAAYRSTLETSVYVASEARGLGIGRALLDALIPACEAIDARRLVAVIAHPGSEASVALHTGAGFVPAGCLPAVGYKHGRWLDTLLMQRALGPGSDGPPSRV</sequence>
<dbReference type="InterPro" id="IPR016181">
    <property type="entry name" value="Acyl_CoA_acyltransferase"/>
</dbReference>
<accession>A0AA37HPI6</accession>
<evidence type="ECO:0000313" key="3">
    <source>
        <dbReference type="Proteomes" id="UP001055108"/>
    </source>
</evidence>
<dbReference type="PANTHER" id="PTHR43072:SF8">
    <property type="entry name" value="ACYLTRANSFERASE FABY-RELATED"/>
    <property type="match status" value="1"/>
</dbReference>
<name>A0AA37HPI6_9HYPH</name>
<dbReference type="Gene3D" id="3.40.630.30">
    <property type="match status" value="1"/>
</dbReference>
<gene>
    <name evidence="2" type="primary">pitA_1</name>
    <name evidence="2" type="ORF">NBEOAGPD_2868</name>
</gene>
<dbReference type="Pfam" id="PF13420">
    <property type="entry name" value="Acetyltransf_4"/>
    <property type="match status" value="1"/>
</dbReference>
<reference evidence="2" key="1">
    <citation type="journal article" date="2016" name="Front. Microbiol.">
        <title>Genome Sequence of the Piezophilic, Mesophilic Sulfate-Reducing Bacterium Desulfovibrio indicus J2T.</title>
        <authorList>
            <person name="Cao J."/>
            <person name="Maignien L."/>
            <person name="Shao Z."/>
            <person name="Alain K."/>
            <person name="Jebbar M."/>
        </authorList>
    </citation>
    <scope>NUCLEOTIDE SEQUENCE</scope>
    <source>
        <strain evidence="2">NBRC 103626</strain>
    </source>
</reference>
<dbReference type="InterPro" id="IPR000182">
    <property type="entry name" value="GNAT_dom"/>
</dbReference>
<comment type="caution">
    <text evidence="2">The sequence shown here is derived from an EMBL/GenBank/DDBJ whole genome shotgun (WGS) entry which is preliminary data.</text>
</comment>
<dbReference type="AlphaFoldDB" id="A0AA37HPI6"/>
<organism evidence="2 3">
    <name type="scientific">Methylobacterium gregans</name>
    <dbReference type="NCBI Taxonomy" id="374424"/>
    <lineage>
        <taxon>Bacteria</taxon>
        <taxon>Pseudomonadati</taxon>
        <taxon>Pseudomonadota</taxon>
        <taxon>Alphaproteobacteria</taxon>
        <taxon>Hyphomicrobiales</taxon>
        <taxon>Methylobacteriaceae</taxon>
        <taxon>Methylobacterium</taxon>
    </lineage>
</organism>
<evidence type="ECO:0000259" key="1">
    <source>
        <dbReference type="PROSITE" id="PS51186"/>
    </source>
</evidence>
<protein>
    <submittedName>
        <fullName evidence="2">L-methionine sulfoximine/L-methionine sulfone acetyltransferase</fullName>
    </submittedName>
</protein>
<dbReference type="PANTHER" id="PTHR43072">
    <property type="entry name" value="N-ACETYLTRANSFERASE"/>
    <property type="match status" value="1"/>
</dbReference>
<keyword evidence="3" id="KW-1185">Reference proteome</keyword>
<proteinExistence type="predicted"/>